<name>A0A2G8RKG0_9RHOB</name>
<evidence type="ECO:0000313" key="1">
    <source>
        <dbReference type="EMBL" id="PIL21568.1"/>
    </source>
</evidence>
<proteinExistence type="predicted"/>
<evidence type="ECO:0000313" key="2">
    <source>
        <dbReference type="Proteomes" id="UP000231259"/>
    </source>
</evidence>
<accession>A0A2G8RKG0</accession>
<sequence>MQCVEAFGERIAERDPDPWTAEIQFRVALIYSFNALGTA</sequence>
<dbReference type="AlphaFoldDB" id="A0A2G8RKG0"/>
<comment type="caution">
    <text evidence="1">The sequence shown here is derived from an EMBL/GenBank/DDBJ whole genome shotgun (WGS) entry which is preliminary data.</text>
</comment>
<protein>
    <submittedName>
        <fullName evidence="1">Uncharacterized protein</fullName>
    </submittedName>
</protein>
<organism evidence="1 2">
    <name type="scientific">Puniceibacterium antarcticum</name>
    <dbReference type="NCBI Taxonomy" id="1206336"/>
    <lineage>
        <taxon>Bacteria</taxon>
        <taxon>Pseudomonadati</taxon>
        <taxon>Pseudomonadota</taxon>
        <taxon>Alphaproteobacteria</taxon>
        <taxon>Rhodobacterales</taxon>
        <taxon>Paracoccaceae</taxon>
        <taxon>Puniceibacterium</taxon>
    </lineage>
</organism>
<reference evidence="1 2" key="1">
    <citation type="submission" date="2013-09" db="EMBL/GenBank/DDBJ databases">
        <title>Genome sequencing of Phaeobacter antarcticus sp. nov. SM1211.</title>
        <authorList>
            <person name="Zhang X.-Y."/>
            <person name="Liu C."/>
            <person name="Chen X.-L."/>
            <person name="Xie B.-B."/>
            <person name="Qin Q.-L."/>
            <person name="Rong J.-C."/>
            <person name="Zhang Y.-Z."/>
        </authorList>
    </citation>
    <scope>NUCLEOTIDE SEQUENCE [LARGE SCALE GENOMIC DNA]</scope>
    <source>
        <strain evidence="1 2">SM1211</strain>
    </source>
</reference>
<gene>
    <name evidence="1" type="ORF">P775_03850</name>
</gene>
<dbReference type="EMBL" id="AWWI01000031">
    <property type="protein sequence ID" value="PIL21568.1"/>
    <property type="molecule type" value="Genomic_DNA"/>
</dbReference>
<dbReference type="Proteomes" id="UP000231259">
    <property type="component" value="Unassembled WGS sequence"/>
</dbReference>
<keyword evidence="2" id="KW-1185">Reference proteome</keyword>